<reference evidence="1" key="1">
    <citation type="submission" date="2020-05" db="EMBL/GenBank/DDBJ databases">
        <title>Mycena genomes resolve the evolution of fungal bioluminescence.</title>
        <authorList>
            <person name="Tsai I.J."/>
        </authorList>
    </citation>
    <scope>NUCLEOTIDE SEQUENCE</scope>
    <source>
        <strain evidence="1">110903Hualien_Pintung</strain>
    </source>
</reference>
<organism evidence="1 2">
    <name type="scientific">Mycena chlorophos</name>
    <name type="common">Agaric fungus</name>
    <name type="synonym">Agaricus chlorophos</name>
    <dbReference type="NCBI Taxonomy" id="658473"/>
    <lineage>
        <taxon>Eukaryota</taxon>
        <taxon>Fungi</taxon>
        <taxon>Dikarya</taxon>
        <taxon>Basidiomycota</taxon>
        <taxon>Agaricomycotina</taxon>
        <taxon>Agaricomycetes</taxon>
        <taxon>Agaricomycetidae</taxon>
        <taxon>Agaricales</taxon>
        <taxon>Marasmiineae</taxon>
        <taxon>Mycenaceae</taxon>
        <taxon>Mycena</taxon>
    </lineage>
</organism>
<dbReference type="InterPro" id="IPR040521">
    <property type="entry name" value="KDZ"/>
</dbReference>
<evidence type="ECO:0008006" key="3">
    <source>
        <dbReference type="Google" id="ProtNLM"/>
    </source>
</evidence>
<evidence type="ECO:0000313" key="2">
    <source>
        <dbReference type="Proteomes" id="UP000613580"/>
    </source>
</evidence>
<evidence type="ECO:0000313" key="1">
    <source>
        <dbReference type="EMBL" id="KAF7288145.1"/>
    </source>
</evidence>
<gene>
    <name evidence="1" type="ORF">HMN09_01423700</name>
</gene>
<protein>
    <recommendedName>
        <fullName evidence="3">CxC2-like cysteine cluster KDZ transposase-associated domain-containing protein</fullName>
    </recommendedName>
</protein>
<dbReference type="AlphaFoldDB" id="A0A8H6RYT3"/>
<name>A0A8H6RYT3_MYCCL</name>
<comment type="caution">
    <text evidence="1">The sequence shown here is derived from an EMBL/GenBank/DDBJ whole genome shotgun (WGS) entry which is preliminary data.</text>
</comment>
<dbReference type="Proteomes" id="UP000613580">
    <property type="component" value="Unassembled WGS sequence"/>
</dbReference>
<sequence length="577" mass="63980">MASASQCPYTSHPTLCRSSENMHLLLSVLSWPVFPARVLRPSASHSILTSSLLGPPGALVRTLASNSTLAALVRSLDFQPSPAAAVNAAQWSASLAAMPQLELLSVSSYIPLVQTLPISPRLNSFCLYDDGGNLELACLRWLARQPQLVEVIFHCPIVDSIVLPRGFPRLQSIAAVPGDAALLVRAFHAQVVHLAFTHDLRADFFFPLIEIRQSLPPLVTLRLGVHQFRIFLDGQRPLAYAHACCARPAWRVAGRSRVIRLSLIHSAIHTPDTDDYLLEDEPSTGAGSIPILHETSEPQADGRVRLSTAIQLEPEESILPGPLPLLPDLPRSTIQLSSILITVDTKKIRCNMLANNATRPGECALLCPACPHPGINLPENWADYPEEKQFLFALFLAIDANFRLRRKDISSEAKDPGLGDGMSFFCDVLRYMEHVQKHWNDRQARSRCVAHDAVDKPDREARGTASSGIGAVDCARHNMKRPLSVGDTQLGERYINMDYMFFRSIVGSDLVRFFVSYDIACQWHVHIWERMRRYENELLTVDENNKYFVFLVPGSTYPPTSRSAIFASPSSSPALSE</sequence>
<dbReference type="OrthoDB" id="3235114at2759"/>
<proteinExistence type="predicted"/>
<keyword evidence="2" id="KW-1185">Reference proteome</keyword>
<dbReference type="EMBL" id="JACAZE010000050">
    <property type="protein sequence ID" value="KAF7288145.1"/>
    <property type="molecule type" value="Genomic_DNA"/>
</dbReference>
<dbReference type="Pfam" id="PF18758">
    <property type="entry name" value="KDZ"/>
    <property type="match status" value="1"/>
</dbReference>
<accession>A0A8H6RYT3</accession>